<evidence type="ECO:0000313" key="7">
    <source>
        <dbReference type="Proteomes" id="UP001304243"/>
    </source>
</evidence>
<evidence type="ECO:0000256" key="3">
    <source>
        <dbReference type="ARBA" id="ARBA00022833"/>
    </source>
</evidence>
<keyword evidence="7" id="KW-1185">Reference proteome</keyword>
<feature type="region of interest" description="Disordered" evidence="4">
    <location>
        <begin position="151"/>
        <end position="196"/>
    </location>
</feature>
<dbReference type="InterPro" id="IPR001965">
    <property type="entry name" value="Znf_PHD"/>
</dbReference>
<dbReference type="GeneID" id="89957201"/>
<reference evidence="6 7" key="1">
    <citation type="submission" date="2022-11" db="EMBL/GenBank/DDBJ databases">
        <title>Mucor velutinosus strain NIH1002 WGS.</title>
        <authorList>
            <person name="Subramanian P."/>
            <person name="Mullikin J.C."/>
            <person name="Segre J.A."/>
            <person name="Zelazny A.M."/>
        </authorList>
    </citation>
    <scope>NUCLEOTIDE SEQUENCE [LARGE SCALE GENOMIC DNA]</scope>
    <source>
        <strain evidence="6 7">NIH1002</strain>
    </source>
</reference>
<dbReference type="InterPro" id="IPR013083">
    <property type="entry name" value="Znf_RING/FYVE/PHD"/>
</dbReference>
<dbReference type="SUPFAM" id="SSF57903">
    <property type="entry name" value="FYVE/PHD zinc finger"/>
    <property type="match status" value="1"/>
</dbReference>
<dbReference type="AlphaFoldDB" id="A0AAN7D1W7"/>
<dbReference type="Proteomes" id="UP001304243">
    <property type="component" value="Unassembled WGS sequence"/>
</dbReference>
<proteinExistence type="predicted"/>
<feature type="domain" description="Zinc finger PHD-type" evidence="5">
    <location>
        <begin position="233"/>
        <end position="276"/>
    </location>
</feature>
<keyword evidence="1" id="KW-0479">Metal-binding</keyword>
<evidence type="ECO:0000256" key="1">
    <source>
        <dbReference type="ARBA" id="ARBA00022723"/>
    </source>
</evidence>
<dbReference type="InterPro" id="IPR011011">
    <property type="entry name" value="Znf_FYVE_PHD"/>
</dbReference>
<accession>A0AAN7D1W7</accession>
<gene>
    <name evidence="6" type="ORF">ATC70_013515</name>
</gene>
<feature type="compositionally biased region" description="Acidic residues" evidence="4">
    <location>
        <begin position="326"/>
        <end position="345"/>
    </location>
</feature>
<dbReference type="Gene3D" id="3.30.40.10">
    <property type="entry name" value="Zinc/RING finger domain, C3HC4 (zinc finger)"/>
    <property type="match status" value="1"/>
</dbReference>
<organism evidence="6 7">
    <name type="scientific">Mucor velutinosus</name>
    <dbReference type="NCBI Taxonomy" id="708070"/>
    <lineage>
        <taxon>Eukaryota</taxon>
        <taxon>Fungi</taxon>
        <taxon>Fungi incertae sedis</taxon>
        <taxon>Mucoromycota</taxon>
        <taxon>Mucoromycotina</taxon>
        <taxon>Mucoromycetes</taxon>
        <taxon>Mucorales</taxon>
        <taxon>Mucorineae</taxon>
        <taxon>Mucoraceae</taxon>
        <taxon>Mucor</taxon>
    </lineage>
</organism>
<evidence type="ECO:0000259" key="5">
    <source>
        <dbReference type="SMART" id="SM00249"/>
    </source>
</evidence>
<evidence type="ECO:0000313" key="6">
    <source>
        <dbReference type="EMBL" id="KAK4508892.1"/>
    </source>
</evidence>
<dbReference type="SMART" id="SM00249">
    <property type="entry name" value="PHD"/>
    <property type="match status" value="1"/>
</dbReference>
<protein>
    <recommendedName>
        <fullName evidence="5">Zinc finger PHD-type domain-containing protein</fullName>
    </recommendedName>
</protein>
<keyword evidence="3" id="KW-0862">Zinc</keyword>
<sequence>MKSEAISKGLAPSASVVNTQKTNAMIFSSIDNQQTSPHRHQQFKKLKSIQPNKPKEASKENWNSHVFVSSPYDQPTVHHPYTHTKQPIKVIPQTFTTNIRNEKIERTIQRPTMGGKTIGAIHHLPANTVINHHNRMSSEELKLLSRRINPHEPLASPHASPRKPPLPNMQQRTSKKRSLQQDLDATENEPPTKKTRQFTCEPCNKVYKTRNGFIYHKQKCKKIVKFESNAIIECVCEKPADDNGTMIECTKCNKWLHLRCSGGITKEDDYCCPRCNTDAISSLPITNTQGATEPAAEMPMATTALIDHDLAPLMDTKPVQFTLLQDGDDEDEDDDDEEEADEDEEQHVLHNGKTITLSALCHAQERGKNLFKAFQNSAQQEQEEEAAEEQAAIKNHFNFMSLFSDELAMETASTSAVMTTVDSPALPPSSIIADNEDWNNDFSDFNSSDWCNDDVPSLLFSDNNPSFVDDFLSSDIPSSPNMNQQADWLHFANFNFDFTSDGNQ</sequence>
<evidence type="ECO:0000256" key="2">
    <source>
        <dbReference type="ARBA" id="ARBA00022771"/>
    </source>
</evidence>
<name>A0AAN7D1W7_9FUNG</name>
<comment type="caution">
    <text evidence="6">The sequence shown here is derived from an EMBL/GenBank/DDBJ whole genome shotgun (WGS) entry which is preliminary data.</text>
</comment>
<keyword evidence="2" id="KW-0863">Zinc-finger</keyword>
<dbReference type="RefSeq" id="XP_064675558.1">
    <property type="nucleotide sequence ID" value="XM_064832679.1"/>
</dbReference>
<evidence type="ECO:0000256" key="4">
    <source>
        <dbReference type="SAM" id="MobiDB-lite"/>
    </source>
</evidence>
<dbReference type="GO" id="GO:0008270">
    <property type="term" value="F:zinc ion binding"/>
    <property type="evidence" value="ECO:0007669"/>
    <property type="project" value="UniProtKB-KW"/>
</dbReference>
<dbReference type="EMBL" id="JASEJX010000043">
    <property type="protein sequence ID" value="KAK4508892.1"/>
    <property type="molecule type" value="Genomic_DNA"/>
</dbReference>
<feature type="region of interest" description="Disordered" evidence="4">
    <location>
        <begin position="325"/>
        <end position="347"/>
    </location>
</feature>